<accession>M1RG39</accession>
<organism evidence="1 2">
    <name type="scientific">Elephant endotheliotropic herpesvirus 1A</name>
    <dbReference type="NCBI Taxonomy" id="759753"/>
    <lineage>
        <taxon>Viruses</taxon>
        <taxon>Duplodnaviria</taxon>
        <taxon>Heunggongvirae</taxon>
        <taxon>Peploviricota</taxon>
        <taxon>Herviviricetes</taxon>
        <taxon>Herpesvirales</taxon>
        <taxon>Orthoherpesviridae</taxon>
        <taxon>Betaherpesvirinae</taxon>
        <taxon>Proboscivirus</taxon>
        <taxon>Proboscivirus elephantidbeta1</taxon>
        <taxon>Elephantid herpesvirus 1</taxon>
    </lineage>
</organism>
<reference evidence="1 2" key="1">
    <citation type="journal article" date="2013" name="Genome Announc.">
        <title>Complete Genome Sequence of Elephant Endotheliotropic Herpesvirus 1A.</title>
        <authorList>
            <person name="Ling P.D."/>
            <person name="Reid J.G."/>
            <person name="Qin X."/>
            <person name="Muzny D.M."/>
            <person name="Gibbs R."/>
            <person name="Petrosino J."/>
            <person name="Peng R."/>
            <person name="Zong J.C."/>
            <person name="Heaggans S.Y."/>
            <person name="Hayward G.S."/>
        </authorList>
    </citation>
    <scope>NUCLEOTIDE SEQUENCE [LARGE SCALE GENOMIC DNA]</scope>
    <source>
        <strain evidence="1">Kimba NAP23</strain>
    </source>
</reference>
<gene>
    <name evidence="1" type="primary">E50</name>
</gene>
<dbReference type="EMBL" id="KC618527">
    <property type="protein sequence ID" value="AGG16126.1"/>
    <property type="molecule type" value="Genomic_DNA"/>
</dbReference>
<sequence>MRAYIGSKGLNKHVFVKTVNLGGNIVFGPIPTDKYREIKWFYNQDQIIYWNETKTLYTNTNAKLLTSFPFRLNISNAQISDAGNYTLYIQGCNGKTDNYPFRLIVNYTLYDSPTLLPQVSSSSSLLSYDYIVFVVVSLVFIA</sequence>
<dbReference type="InterPro" id="IPR036179">
    <property type="entry name" value="Ig-like_dom_sf"/>
</dbReference>
<dbReference type="InterPro" id="IPR013783">
    <property type="entry name" value="Ig-like_fold"/>
</dbReference>
<evidence type="ECO:0000313" key="2">
    <source>
        <dbReference type="Proteomes" id="UP000157603"/>
    </source>
</evidence>
<evidence type="ECO:0000313" key="1">
    <source>
        <dbReference type="EMBL" id="AGG16126.1"/>
    </source>
</evidence>
<name>M1RG39_ELHV1</name>
<dbReference type="SUPFAM" id="SSF48726">
    <property type="entry name" value="Immunoglobulin"/>
    <property type="match status" value="1"/>
</dbReference>
<dbReference type="Proteomes" id="UP000157603">
    <property type="component" value="Segment"/>
</dbReference>
<dbReference type="Gene3D" id="2.60.40.10">
    <property type="entry name" value="Immunoglobulins"/>
    <property type="match status" value="1"/>
</dbReference>
<protein>
    <submittedName>
        <fullName evidence="1">Glycoprotein vIgFam1</fullName>
    </submittedName>
</protein>
<proteinExistence type="predicted"/>